<proteinExistence type="predicted"/>
<evidence type="ECO:0000256" key="1">
    <source>
        <dbReference type="SAM" id="MobiDB-lite"/>
    </source>
</evidence>
<evidence type="ECO:0000313" key="2">
    <source>
        <dbReference type="EMBL" id="TWW75911.1"/>
    </source>
</evidence>
<accession>A0A5C6PAV2</accession>
<dbReference type="AlphaFoldDB" id="A0A5C6PAV2"/>
<feature type="compositionally biased region" description="Basic and acidic residues" evidence="1">
    <location>
        <begin position="80"/>
        <end position="89"/>
    </location>
</feature>
<sequence>MERPRVQDNDCKCAISPTTARARELIGGAEPPYFPSGLHSPVITSWRVGSNLSRTARSKTSVQSSNGYRHDDEPPPAARRQKEGADEKG</sequence>
<name>A0A5C6PAV2_9TELE</name>
<feature type="compositionally biased region" description="Polar residues" evidence="1">
    <location>
        <begin position="48"/>
        <end position="67"/>
    </location>
</feature>
<reference evidence="2 3" key="1">
    <citation type="submission" date="2019-04" db="EMBL/GenBank/DDBJ databases">
        <title>Chromosome genome assembly for Takifugu flavidus.</title>
        <authorList>
            <person name="Xiao S."/>
        </authorList>
    </citation>
    <scope>NUCLEOTIDE SEQUENCE [LARGE SCALE GENOMIC DNA]</scope>
    <source>
        <strain evidence="2">HTHZ2018</strain>
        <tissue evidence="2">Muscle</tissue>
    </source>
</reference>
<gene>
    <name evidence="2" type="ORF">D4764_13G0005730</name>
</gene>
<organism evidence="2 3">
    <name type="scientific">Takifugu flavidus</name>
    <name type="common">sansaifugu</name>
    <dbReference type="NCBI Taxonomy" id="433684"/>
    <lineage>
        <taxon>Eukaryota</taxon>
        <taxon>Metazoa</taxon>
        <taxon>Chordata</taxon>
        <taxon>Craniata</taxon>
        <taxon>Vertebrata</taxon>
        <taxon>Euteleostomi</taxon>
        <taxon>Actinopterygii</taxon>
        <taxon>Neopterygii</taxon>
        <taxon>Teleostei</taxon>
        <taxon>Neoteleostei</taxon>
        <taxon>Acanthomorphata</taxon>
        <taxon>Eupercaria</taxon>
        <taxon>Tetraodontiformes</taxon>
        <taxon>Tetradontoidea</taxon>
        <taxon>Tetraodontidae</taxon>
        <taxon>Takifugu</taxon>
    </lineage>
</organism>
<protein>
    <submittedName>
        <fullName evidence="2">Uncharacterized protein</fullName>
    </submittedName>
</protein>
<dbReference type="EMBL" id="RHFK02000005">
    <property type="protein sequence ID" value="TWW75911.1"/>
    <property type="molecule type" value="Genomic_DNA"/>
</dbReference>
<dbReference type="Proteomes" id="UP000324091">
    <property type="component" value="Chromosome 13"/>
</dbReference>
<comment type="caution">
    <text evidence="2">The sequence shown here is derived from an EMBL/GenBank/DDBJ whole genome shotgun (WGS) entry which is preliminary data.</text>
</comment>
<feature type="region of interest" description="Disordered" evidence="1">
    <location>
        <begin position="48"/>
        <end position="89"/>
    </location>
</feature>
<keyword evidence="3" id="KW-1185">Reference proteome</keyword>
<evidence type="ECO:0000313" key="3">
    <source>
        <dbReference type="Proteomes" id="UP000324091"/>
    </source>
</evidence>